<dbReference type="AlphaFoldDB" id="A0A4Y9ZEB5"/>
<reference evidence="3 4" key="1">
    <citation type="submission" date="2019-02" db="EMBL/GenBank/DDBJ databases">
        <title>Genome sequencing of the rare red list fungi Dentipellis fragilis.</title>
        <authorList>
            <person name="Buettner E."/>
            <person name="Kellner H."/>
        </authorList>
    </citation>
    <scope>NUCLEOTIDE SEQUENCE [LARGE SCALE GENOMIC DNA]</scope>
    <source>
        <strain evidence="3 4">DSM 105465</strain>
    </source>
</reference>
<evidence type="ECO:0000256" key="1">
    <source>
        <dbReference type="SAM" id="MobiDB-lite"/>
    </source>
</evidence>
<evidence type="ECO:0000259" key="2">
    <source>
        <dbReference type="SMART" id="SM01273"/>
    </source>
</evidence>
<accession>A0A4Y9ZEB5</accession>
<feature type="region of interest" description="Disordered" evidence="1">
    <location>
        <begin position="21"/>
        <end position="217"/>
    </location>
</feature>
<dbReference type="Pfam" id="PF09282">
    <property type="entry name" value="Mago-bind"/>
    <property type="match status" value="1"/>
</dbReference>
<proteinExistence type="predicted"/>
<sequence>MPRTRNYSLRSARVFKVRSASVPALRPASQSRPRSAQAAAVRQCATVPSPSDSPPSTMSLPPLNPDKSTAGIALDPRTLERVIPESRRPDGTVRKQIKIRPGFTPQEDVQRFRGSRQQAMDTRALPKGQIMGWVAPSAPAKKEGESKPLSKSAKKNEKRKEKRKQEQENKVLHSWESDSSEGEQKAAASKDTKGSAEKAGGHTSDTPNKAAADNAGADAVAERLEKLKV</sequence>
<dbReference type="InterPro" id="IPR036348">
    <property type="entry name" value="WIBG_N_sf"/>
</dbReference>
<gene>
    <name evidence="3" type="ORF">EVG20_g490</name>
</gene>
<dbReference type="GO" id="GO:1903259">
    <property type="term" value="P:exon-exon junction complex disassembly"/>
    <property type="evidence" value="ECO:0007669"/>
    <property type="project" value="InterPro"/>
</dbReference>
<protein>
    <recommendedName>
        <fullName evidence="2">WIBG Mago-binding domain-containing protein</fullName>
    </recommendedName>
</protein>
<dbReference type="PANTHER" id="PTHR22959:SF0">
    <property type="entry name" value="PARTNER OF Y14 AND MAGO"/>
    <property type="match status" value="1"/>
</dbReference>
<dbReference type="InterPro" id="IPR015362">
    <property type="entry name" value="WIBG_mago-bd"/>
</dbReference>
<dbReference type="SMART" id="SM01273">
    <property type="entry name" value="Mago-bind"/>
    <property type="match status" value="1"/>
</dbReference>
<dbReference type="PANTHER" id="PTHR22959">
    <property type="entry name" value="PYM PROTEIN"/>
    <property type="match status" value="1"/>
</dbReference>
<keyword evidence="4" id="KW-1185">Reference proteome</keyword>
<feature type="compositionally biased region" description="Low complexity" evidence="1">
    <location>
        <begin position="23"/>
        <end position="61"/>
    </location>
</feature>
<dbReference type="EMBL" id="SEOQ01000013">
    <property type="protein sequence ID" value="TFY72490.1"/>
    <property type="molecule type" value="Genomic_DNA"/>
</dbReference>
<feature type="compositionally biased region" description="Basic and acidic residues" evidence="1">
    <location>
        <begin position="140"/>
        <end position="200"/>
    </location>
</feature>
<dbReference type="GO" id="GO:0035145">
    <property type="term" value="C:exon-exon junction complex"/>
    <property type="evidence" value="ECO:0007669"/>
    <property type="project" value="TreeGrafter"/>
</dbReference>
<dbReference type="GO" id="GO:0003723">
    <property type="term" value="F:RNA binding"/>
    <property type="evidence" value="ECO:0007669"/>
    <property type="project" value="TreeGrafter"/>
</dbReference>
<organism evidence="3 4">
    <name type="scientific">Dentipellis fragilis</name>
    <dbReference type="NCBI Taxonomy" id="205917"/>
    <lineage>
        <taxon>Eukaryota</taxon>
        <taxon>Fungi</taxon>
        <taxon>Dikarya</taxon>
        <taxon>Basidiomycota</taxon>
        <taxon>Agaricomycotina</taxon>
        <taxon>Agaricomycetes</taxon>
        <taxon>Russulales</taxon>
        <taxon>Hericiaceae</taxon>
        <taxon>Dentipellis</taxon>
    </lineage>
</organism>
<dbReference type="GO" id="GO:0005737">
    <property type="term" value="C:cytoplasm"/>
    <property type="evidence" value="ECO:0007669"/>
    <property type="project" value="TreeGrafter"/>
</dbReference>
<dbReference type="OrthoDB" id="21625at2759"/>
<name>A0A4Y9ZEB5_9AGAM</name>
<dbReference type="Proteomes" id="UP000298327">
    <property type="component" value="Unassembled WGS sequence"/>
</dbReference>
<comment type="caution">
    <text evidence="3">The sequence shown here is derived from an EMBL/GenBank/DDBJ whole genome shotgun (WGS) entry which is preliminary data.</text>
</comment>
<evidence type="ECO:0000313" key="3">
    <source>
        <dbReference type="EMBL" id="TFY72490.1"/>
    </source>
</evidence>
<dbReference type="SUPFAM" id="SSF101931">
    <property type="entry name" value="Pym (Within the bgcn gene intron protein, WIBG), N-terminal domain"/>
    <property type="match status" value="1"/>
</dbReference>
<dbReference type="InterPro" id="IPR039333">
    <property type="entry name" value="PYM1"/>
</dbReference>
<evidence type="ECO:0000313" key="4">
    <source>
        <dbReference type="Proteomes" id="UP000298327"/>
    </source>
</evidence>
<feature type="compositionally biased region" description="Basic and acidic residues" evidence="1">
    <location>
        <begin position="77"/>
        <end position="93"/>
    </location>
</feature>
<dbReference type="STRING" id="205917.A0A4Y9ZEB5"/>
<feature type="domain" description="WIBG Mago-binding" evidence="2">
    <location>
        <begin position="79"/>
        <end position="105"/>
    </location>
</feature>